<name>A0A552DSX0_MICAE</name>
<comment type="caution">
    <text evidence="1">The sequence shown here is derived from an EMBL/GenBank/DDBJ whole genome shotgun (WGS) entry which is preliminary data.</text>
</comment>
<dbReference type="EMBL" id="SFBL01000105">
    <property type="protein sequence ID" value="TRU25301.1"/>
    <property type="molecule type" value="Genomic_DNA"/>
</dbReference>
<evidence type="ECO:0000313" key="2">
    <source>
        <dbReference type="Proteomes" id="UP000319313"/>
    </source>
</evidence>
<accession>A0A552DSX0</accession>
<reference evidence="1 2" key="1">
    <citation type="submission" date="2019-01" db="EMBL/GenBank/DDBJ databases">
        <title>Coherence of Microcystis species and biogeography revealed through population genomics.</title>
        <authorList>
            <person name="Perez-Carrascal O.M."/>
            <person name="Terrat Y."/>
            <person name="Giani A."/>
            <person name="Fortin N."/>
            <person name="Tromas N."/>
            <person name="Shapiro B.J."/>
        </authorList>
    </citation>
    <scope>NUCLEOTIDE SEQUENCE [LARGE SCALE GENOMIC DNA]</scope>
    <source>
        <strain evidence="1">Ma_SC_T_19800800_S464</strain>
    </source>
</reference>
<evidence type="ECO:0000313" key="1">
    <source>
        <dbReference type="EMBL" id="TRU25301.1"/>
    </source>
</evidence>
<dbReference type="Proteomes" id="UP000319313">
    <property type="component" value="Unassembled WGS sequence"/>
</dbReference>
<dbReference type="AlphaFoldDB" id="A0A552DSX0"/>
<protein>
    <submittedName>
        <fullName evidence="1">Uncharacterized protein</fullName>
    </submittedName>
</protein>
<proteinExistence type="predicted"/>
<gene>
    <name evidence="1" type="ORF">EWV81_12275</name>
</gene>
<sequence length="86" mass="9774">MNQLSQLTQESKMSFLSETFSDYGVEAVLSELIDFVLSEYTDKIHCAVVSAYLIPAKNYVAVLNNRENFRLEVNYPNFTNVEGANE</sequence>
<organism evidence="1 2">
    <name type="scientific">Microcystis aeruginosa Ma_SC_T_19800800_S464</name>
    <dbReference type="NCBI Taxonomy" id="2486257"/>
    <lineage>
        <taxon>Bacteria</taxon>
        <taxon>Bacillati</taxon>
        <taxon>Cyanobacteriota</taxon>
        <taxon>Cyanophyceae</taxon>
        <taxon>Oscillatoriophycideae</taxon>
        <taxon>Chroococcales</taxon>
        <taxon>Microcystaceae</taxon>
        <taxon>Microcystis</taxon>
    </lineage>
</organism>